<dbReference type="AlphaFoldDB" id="Q256G8"/>
<feature type="transmembrane region" description="Helical" evidence="1">
    <location>
        <begin position="55"/>
        <end position="76"/>
    </location>
</feature>
<organism evidence="2 3">
    <name type="scientific">Chlamydia felis (strain Fe/C-56)</name>
    <name type="common">Chlamydophila felis</name>
    <dbReference type="NCBI Taxonomy" id="264202"/>
    <lineage>
        <taxon>Bacteria</taxon>
        <taxon>Pseudomonadati</taxon>
        <taxon>Chlamydiota</taxon>
        <taxon>Chlamydiia</taxon>
        <taxon>Chlamydiales</taxon>
        <taxon>Chlamydiaceae</taxon>
        <taxon>Chlamydia/Chlamydophila group</taxon>
        <taxon>Chlamydia</taxon>
    </lineage>
</organism>
<evidence type="ECO:0000313" key="2">
    <source>
        <dbReference type="EMBL" id="BAE80820.1"/>
    </source>
</evidence>
<sequence>MIIQEQLTKFCPSVVHFVQTHQLKLSQVNKCFFCVVLVGIVLIFIGLAATSPIFVTIISGVTLLCVSIFVVLALLLRLGQGSTLLQEPGSESITIENLHLTER</sequence>
<dbReference type="HOGENOM" id="CLU_180608_0_0_0"/>
<dbReference type="RefSeq" id="WP_011457605.1">
    <property type="nucleotide sequence ID" value="NC_007899.1"/>
</dbReference>
<keyword evidence="1" id="KW-1133">Transmembrane helix</keyword>
<accession>Q256G8</accession>
<dbReference type="EMBL" id="AP006861">
    <property type="protein sequence ID" value="BAE80820.1"/>
    <property type="molecule type" value="Genomic_DNA"/>
</dbReference>
<name>Q256G8_CHLFF</name>
<proteinExistence type="predicted"/>
<evidence type="ECO:0000256" key="1">
    <source>
        <dbReference type="SAM" id="Phobius"/>
    </source>
</evidence>
<keyword evidence="3" id="KW-1185">Reference proteome</keyword>
<protein>
    <submittedName>
        <fullName evidence="2">Uncharacterized protein</fullName>
    </submittedName>
</protein>
<keyword evidence="1" id="KW-0812">Transmembrane</keyword>
<dbReference type="Proteomes" id="UP000001260">
    <property type="component" value="Chromosome"/>
</dbReference>
<evidence type="ECO:0000313" key="3">
    <source>
        <dbReference type="Proteomes" id="UP000001260"/>
    </source>
</evidence>
<dbReference type="KEGG" id="cfe:BAE80820.1"/>
<feature type="transmembrane region" description="Helical" evidence="1">
    <location>
        <begin position="31"/>
        <end position="49"/>
    </location>
</feature>
<gene>
    <name evidence="2" type="ordered locus">CF0048</name>
</gene>
<keyword evidence="1" id="KW-0472">Membrane</keyword>
<reference evidence="2 3" key="1">
    <citation type="journal article" date="2006" name="DNA Res.">
        <title>Genome sequence of the cat pathogen, Chlamydophila felis.</title>
        <authorList>
            <person name="Azuma Y."/>
            <person name="Hirakawa H."/>
            <person name="Yamashita A."/>
            <person name="Cai Y."/>
            <person name="Rahman M.A."/>
            <person name="Suzuki H."/>
            <person name="Mitaku S."/>
            <person name="Toh H."/>
            <person name="Goto S."/>
            <person name="Murakami T."/>
            <person name="Sugi K."/>
            <person name="Hayashi H."/>
            <person name="Fukushi H."/>
            <person name="Hattori M."/>
            <person name="Kuhara S."/>
            <person name="Shirai M."/>
        </authorList>
    </citation>
    <scope>NUCLEOTIDE SEQUENCE [LARGE SCALE GENOMIC DNA]</scope>
    <source>
        <strain evidence="2 3">Fe/C-56</strain>
    </source>
</reference>